<dbReference type="Gene3D" id="3.30.40.10">
    <property type="entry name" value="Zinc/RING finger domain, C3HC4 (zinc finger)"/>
    <property type="match status" value="1"/>
</dbReference>
<dbReference type="Proteomes" id="UP000580250">
    <property type="component" value="Unassembled WGS sequence"/>
</dbReference>
<feature type="region of interest" description="Disordered" evidence="6">
    <location>
        <begin position="202"/>
        <end position="225"/>
    </location>
</feature>
<reference evidence="8 9" key="1">
    <citation type="submission" date="2020-08" db="EMBL/GenBank/DDBJ databases">
        <authorList>
            <person name="Koutsovoulos G."/>
            <person name="Danchin GJ E."/>
        </authorList>
    </citation>
    <scope>NUCLEOTIDE SEQUENCE [LARGE SCALE GENOMIC DNA]</scope>
</reference>
<evidence type="ECO:0000256" key="1">
    <source>
        <dbReference type="ARBA" id="ARBA00022723"/>
    </source>
</evidence>
<dbReference type="GO" id="GO:0061630">
    <property type="term" value="F:ubiquitin protein ligase activity"/>
    <property type="evidence" value="ECO:0007669"/>
    <property type="project" value="TreeGrafter"/>
</dbReference>
<keyword evidence="5" id="KW-0175">Coiled coil</keyword>
<dbReference type="InterPro" id="IPR013083">
    <property type="entry name" value="Znf_RING/FYVE/PHD"/>
</dbReference>
<keyword evidence="3" id="KW-0862">Zinc</keyword>
<dbReference type="Pfam" id="PF13639">
    <property type="entry name" value="zf-RING_2"/>
    <property type="match status" value="1"/>
</dbReference>
<accession>A0A6V7WRU6</accession>
<dbReference type="SUPFAM" id="SSF57850">
    <property type="entry name" value="RING/U-box"/>
    <property type="match status" value="1"/>
</dbReference>
<dbReference type="PANTHER" id="PTHR45969:SF69">
    <property type="entry name" value="FINGER DOMAIN PROTEIN, PUTATIVE (AFU_ORTHOLOGUE AFUA_3G12190)-RELATED"/>
    <property type="match status" value="1"/>
</dbReference>
<dbReference type="AlphaFoldDB" id="A0A6V7WRU6"/>
<evidence type="ECO:0000259" key="7">
    <source>
        <dbReference type="PROSITE" id="PS50089"/>
    </source>
</evidence>
<dbReference type="EMBL" id="CAJEWN010000769">
    <property type="protein sequence ID" value="CAD2189761.1"/>
    <property type="molecule type" value="Genomic_DNA"/>
</dbReference>
<gene>
    <name evidence="8" type="ORF">MENT_LOCUS42502</name>
</gene>
<dbReference type="SMART" id="SM00184">
    <property type="entry name" value="RING"/>
    <property type="match status" value="1"/>
</dbReference>
<comment type="caution">
    <text evidence="8">The sequence shown here is derived from an EMBL/GenBank/DDBJ whole genome shotgun (WGS) entry which is preliminary data.</text>
</comment>
<dbReference type="GO" id="GO:0016567">
    <property type="term" value="P:protein ubiquitination"/>
    <property type="evidence" value="ECO:0007669"/>
    <property type="project" value="TreeGrafter"/>
</dbReference>
<keyword evidence="2 4" id="KW-0863">Zinc-finger</keyword>
<organism evidence="8 9">
    <name type="scientific">Meloidogyne enterolobii</name>
    <name type="common">Root-knot nematode worm</name>
    <name type="synonym">Meloidogyne mayaguensis</name>
    <dbReference type="NCBI Taxonomy" id="390850"/>
    <lineage>
        <taxon>Eukaryota</taxon>
        <taxon>Metazoa</taxon>
        <taxon>Ecdysozoa</taxon>
        <taxon>Nematoda</taxon>
        <taxon>Chromadorea</taxon>
        <taxon>Rhabditida</taxon>
        <taxon>Tylenchina</taxon>
        <taxon>Tylenchomorpha</taxon>
        <taxon>Tylenchoidea</taxon>
        <taxon>Meloidogynidae</taxon>
        <taxon>Meloidogyninae</taxon>
        <taxon>Meloidogyne</taxon>
    </lineage>
</organism>
<evidence type="ECO:0000256" key="4">
    <source>
        <dbReference type="PROSITE-ProRule" id="PRU00175"/>
    </source>
</evidence>
<dbReference type="PANTHER" id="PTHR45969">
    <property type="entry name" value="RING ZINC FINGER PROTEIN-RELATED"/>
    <property type="match status" value="1"/>
</dbReference>
<evidence type="ECO:0000256" key="2">
    <source>
        <dbReference type="ARBA" id="ARBA00022771"/>
    </source>
</evidence>
<keyword evidence="1" id="KW-0479">Metal-binding</keyword>
<evidence type="ECO:0000256" key="6">
    <source>
        <dbReference type="SAM" id="MobiDB-lite"/>
    </source>
</evidence>
<evidence type="ECO:0000313" key="8">
    <source>
        <dbReference type="EMBL" id="CAD2189761.1"/>
    </source>
</evidence>
<protein>
    <recommendedName>
        <fullName evidence="7">RING-type domain-containing protein</fullName>
    </recommendedName>
</protein>
<dbReference type="InterPro" id="IPR001841">
    <property type="entry name" value="Znf_RING"/>
</dbReference>
<sequence>MADKESTNSVVILVGKKGKDFKKLENNFNKIQKIFVEEKEKTVNLKRKNNFLENKLKEMEKKIRKLNKEHKNDIEEIQQNFQKLTEKSQQLKTENNRKERKINSLKEEMKKADRNNNDLTIKLNNMHCKYLNLKKVSYKFGCCIICQSQLNRENIYILKNCNHTYHYECITRWITEGSKNCPCCRVPATLDDIKKIFVEAAGDSSDDSDDEFTQSSSSMTKAVGN</sequence>
<evidence type="ECO:0000313" key="9">
    <source>
        <dbReference type="Proteomes" id="UP000580250"/>
    </source>
</evidence>
<evidence type="ECO:0000256" key="5">
    <source>
        <dbReference type="SAM" id="Coils"/>
    </source>
</evidence>
<feature type="domain" description="RING-type" evidence="7">
    <location>
        <begin position="143"/>
        <end position="185"/>
    </location>
</feature>
<feature type="coiled-coil region" evidence="5">
    <location>
        <begin position="35"/>
        <end position="122"/>
    </location>
</feature>
<proteinExistence type="predicted"/>
<dbReference type="GO" id="GO:0008270">
    <property type="term" value="F:zinc ion binding"/>
    <property type="evidence" value="ECO:0007669"/>
    <property type="project" value="UniProtKB-KW"/>
</dbReference>
<dbReference type="OrthoDB" id="5855253at2759"/>
<name>A0A6V7WRU6_MELEN</name>
<evidence type="ECO:0000256" key="3">
    <source>
        <dbReference type="ARBA" id="ARBA00022833"/>
    </source>
</evidence>
<dbReference type="PROSITE" id="PS50089">
    <property type="entry name" value="ZF_RING_2"/>
    <property type="match status" value="1"/>
</dbReference>